<dbReference type="InParanoid" id="Q6L160"/>
<gene>
    <name evidence="1" type="ordered locus">PTO0707</name>
</gene>
<dbReference type="AlphaFoldDB" id="Q6L160"/>
<dbReference type="EMBL" id="AE017261">
    <property type="protein sequence ID" value="AAT43292.1"/>
    <property type="molecule type" value="Genomic_DNA"/>
</dbReference>
<dbReference type="GeneID" id="2844232"/>
<organism evidence="1 2">
    <name type="scientific">Picrophilus torridus (strain ATCC 700027 / DSM 9790 / JCM 10055 / NBRC 100828 / KAW 2/3)</name>
    <dbReference type="NCBI Taxonomy" id="1122961"/>
    <lineage>
        <taxon>Archaea</taxon>
        <taxon>Methanobacteriati</taxon>
        <taxon>Thermoplasmatota</taxon>
        <taxon>Thermoplasmata</taxon>
        <taxon>Thermoplasmatales</taxon>
        <taxon>Picrophilaceae</taxon>
        <taxon>Picrophilus</taxon>
    </lineage>
</organism>
<dbReference type="STRING" id="263820.PTO0707"/>
<dbReference type="KEGG" id="pto:PTO0707"/>
<sequence>MILEASNIKINNNGMIKSCDDFRLSSGGIIKINGDDDIAKALACIYDGEVSGSFLIDGKNLLDIYKIRNLRRRQEFLNSIVNYGLFFVPANPAKVMNRNSRLIDEIYLMIGRRAIVNILNTIIRREMFTYNDIENLIKYYKENKSFLDYWCILYGVYDYIRDIESYINSGDTESIFKILIMKKRGIDVGEAVILRNIYKSDLVKNNSRRITGIERLRYSFLFYFNRRIFYYIRDEISNELKGYIRRSGLNVDLNSMVYENSIENLRSLMFSLSIIKSPSIIIVKDHDEILEKYLDIYKNIGVSIIIVS</sequence>
<evidence type="ECO:0000313" key="2">
    <source>
        <dbReference type="Proteomes" id="UP000000438"/>
    </source>
</evidence>
<reference evidence="1 2" key="1">
    <citation type="journal article" date="2004" name="Proc. Natl. Acad. Sci. U.S.A.">
        <title>Genome sequence of Picrophilus torridus and its implications for life around pH 0.</title>
        <authorList>
            <person name="Futterer O."/>
            <person name="Angelov A."/>
            <person name="Liesegang H."/>
            <person name="Gottschalk G."/>
            <person name="Schleper C."/>
            <person name="Schepers B."/>
            <person name="Dock C."/>
            <person name="Antranikian G."/>
            <person name="Liebl W."/>
        </authorList>
    </citation>
    <scope>NUCLEOTIDE SEQUENCE [LARGE SCALE GENOMIC DNA]</scope>
    <source>
        <strain evidence="2">ATCC 700027 / DSM 9790 / JCM 10055 / NBRC 100828</strain>
    </source>
</reference>
<dbReference type="Proteomes" id="UP000000438">
    <property type="component" value="Chromosome"/>
</dbReference>
<proteinExistence type="predicted"/>
<dbReference type="HOGENOM" id="CLU_901996_0_0_2"/>
<evidence type="ECO:0000313" key="1">
    <source>
        <dbReference type="EMBL" id="AAT43292.1"/>
    </source>
</evidence>
<accession>Q6L160</accession>
<dbReference type="PaxDb" id="263820-PTO0707"/>
<name>Q6L160_PICTO</name>
<dbReference type="RefSeq" id="WP_011177508.1">
    <property type="nucleotide sequence ID" value="NC_005877.1"/>
</dbReference>
<protein>
    <submittedName>
        <fullName evidence="1">Uncharacterized protein</fullName>
    </submittedName>
</protein>